<dbReference type="Proteomes" id="UP000595091">
    <property type="component" value="Chromosome"/>
</dbReference>
<gene>
    <name evidence="1" type="ORF">IMX20_06620</name>
</gene>
<proteinExistence type="predicted"/>
<protein>
    <submittedName>
        <fullName evidence="1">Glycosyl transferase</fullName>
    </submittedName>
</protein>
<name>A0A7M1KR21_9LACT</name>
<accession>A0A7M1KR21</accession>
<reference evidence="1 2" key="1">
    <citation type="submission" date="2020-10" db="EMBL/GenBank/DDBJ databases">
        <title>Plasmid carrying two tetracycline resistance determinant.</title>
        <authorList>
            <person name="Yang Q."/>
        </authorList>
    </citation>
    <scope>NUCLEOTIDE SEQUENCE [LARGE SCALE GENOMIC DNA]</scope>
    <source>
        <strain evidence="1 2">T43</strain>
    </source>
</reference>
<dbReference type="EMBL" id="CP063065">
    <property type="protein sequence ID" value="QOQ78663.1"/>
    <property type="molecule type" value="Genomic_DNA"/>
</dbReference>
<sequence length="306" mass="36769">MEIHDKVQKAVADPWYIIRGLASKNLLNFLSDRTYLKLMYYAHFQTKLNLSEPQTYNEKLQWLKLYHRNPEYTIMVDKYEVRDYIREKIGEKYLNTLLGVWKTPEEIDFEELPDKFVLKTTHNSGGYVICDNKDKLDQESAKQILSKYLNKNYFNIGREYPYLNVEPRVIAEEFLEQDNGEELRDYRFFCFNGEPKFVSVDFSITDKSRTRRNLYDLNWNLLEASISYPHEEEFIVNKPDKFEEMIQLSKQISEGIPHTRVDFYYINKQIIFGEITFYHQNGWGKFTPEEFNKQLGDWITLPEKEE</sequence>
<dbReference type="AlphaFoldDB" id="A0A7M1KR21"/>
<organism evidence="1 2">
    <name type="scientific">Aerococcus urinaeequi</name>
    <dbReference type="NCBI Taxonomy" id="51665"/>
    <lineage>
        <taxon>Bacteria</taxon>
        <taxon>Bacillati</taxon>
        <taxon>Bacillota</taxon>
        <taxon>Bacilli</taxon>
        <taxon>Lactobacillales</taxon>
        <taxon>Aerococcaceae</taxon>
        <taxon>Aerococcus</taxon>
    </lineage>
</organism>
<evidence type="ECO:0000313" key="2">
    <source>
        <dbReference type="Proteomes" id="UP000595091"/>
    </source>
</evidence>
<keyword evidence="1" id="KW-0808">Transferase</keyword>
<dbReference type="Pfam" id="PF14305">
    <property type="entry name" value="ATPgrasp_TupA"/>
    <property type="match status" value="1"/>
</dbReference>
<dbReference type="GO" id="GO:0016740">
    <property type="term" value="F:transferase activity"/>
    <property type="evidence" value="ECO:0007669"/>
    <property type="project" value="UniProtKB-KW"/>
</dbReference>
<dbReference type="InterPro" id="IPR029465">
    <property type="entry name" value="ATPgrasp_TupA"/>
</dbReference>
<dbReference type="RefSeq" id="WP_197558123.1">
    <property type="nucleotide sequence ID" value="NZ_CP063065.1"/>
</dbReference>
<evidence type="ECO:0000313" key="1">
    <source>
        <dbReference type="EMBL" id="QOQ78663.1"/>
    </source>
</evidence>